<proteinExistence type="predicted"/>
<accession>A0ABU5B406</accession>
<name>A0ABU5B406_9PSED</name>
<comment type="caution">
    <text evidence="1">The sequence shown here is derived from an EMBL/GenBank/DDBJ whole genome shotgun (WGS) entry which is preliminary data.</text>
</comment>
<dbReference type="EMBL" id="JAXCEY010000008">
    <property type="protein sequence ID" value="MDX9586162.1"/>
    <property type="molecule type" value="Genomic_DNA"/>
</dbReference>
<reference evidence="1 2" key="1">
    <citation type="submission" date="2023-11" db="EMBL/GenBank/DDBJ databases">
        <title>Pseudomonas fragariae, a Novel Bacterial Species Causing Leaf Spots on Strawberry (Fragaria x ananassa).</title>
        <authorList>
            <person name="Marin M.V."/>
            <person name="Carvalho R."/>
            <person name="Paret M.L."/>
            <person name="Jones J.B."/>
            <person name="Peres N.A."/>
        </authorList>
    </citation>
    <scope>NUCLEOTIDE SEQUENCE [LARGE SCALE GENOMIC DNA]</scope>
    <source>
        <strain evidence="1 2">19</strain>
    </source>
</reference>
<protein>
    <submittedName>
        <fullName evidence="1">Uncharacterized protein</fullName>
    </submittedName>
</protein>
<evidence type="ECO:0000313" key="2">
    <source>
        <dbReference type="Proteomes" id="UP001274111"/>
    </source>
</evidence>
<gene>
    <name evidence="1" type="ORF">SLT84_10670</name>
</gene>
<evidence type="ECO:0000313" key="1">
    <source>
        <dbReference type="EMBL" id="MDX9586162.1"/>
    </source>
</evidence>
<dbReference type="Proteomes" id="UP001274111">
    <property type="component" value="Unassembled WGS sequence"/>
</dbReference>
<keyword evidence="2" id="KW-1185">Reference proteome</keyword>
<organism evidence="1 2">
    <name type="scientific">Pseudomonas fragariae</name>
    <name type="common">ex Marin et al. 2024</name>
    <dbReference type="NCBI Taxonomy" id="3080056"/>
    <lineage>
        <taxon>Bacteria</taxon>
        <taxon>Pseudomonadati</taxon>
        <taxon>Pseudomonadota</taxon>
        <taxon>Gammaproteobacteria</taxon>
        <taxon>Pseudomonadales</taxon>
        <taxon>Pseudomonadaceae</taxon>
        <taxon>Pseudomonas</taxon>
    </lineage>
</organism>
<sequence length="56" mass="6339">MRELLENHDIAALDQFPLAAVALQELAGQALVEQLWQTIEGLEFEQALHLLERAEL</sequence>
<dbReference type="RefSeq" id="WP_265321320.1">
    <property type="nucleotide sequence ID" value="NZ_JAINZM010000010.1"/>
</dbReference>